<organism evidence="1 2">
    <name type="scientific">Tenacibaculum jejuense</name>
    <dbReference type="NCBI Taxonomy" id="584609"/>
    <lineage>
        <taxon>Bacteria</taxon>
        <taxon>Pseudomonadati</taxon>
        <taxon>Bacteroidota</taxon>
        <taxon>Flavobacteriia</taxon>
        <taxon>Flavobacteriales</taxon>
        <taxon>Flavobacteriaceae</taxon>
        <taxon>Tenacibaculum</taxon>
    </lineage>
</organism>
<proteinExistence type="predicted"/>
<evidence type="ECO:0000313" key="2">
    <source>
        <dbReference type="Proteomes" id="UP000215214"/>
    </source>
</evidence>
<dbReference type="EMBL" id="LT899436">
    <property type="protein sequence ID" value="SNR17275.1"/>
    <property type="molecule type" value="Genomic_DNA"/>
</dbReference>
<keyword evidence="2" id="KW-1185">Reference proteome</keyword>
<dbReference type="KEGG" id="tje:TJEJU_3633"/>
<reference evidence="1 2" key="1">
    <citation type="submission" date="2017-07" db="EMBL/GenBank/DDBJ databases">
        <authorList>
            <person name="Sun Z.S."/>
            <person name="Albrecht U."/>
            <person name="Echele G."/>
            <person name="Lee C.C."/>
        </authorList>
    </citation>
    <scope>NUCLEOTIDE SEQUENCE [LARGE SCALE GENOMIC DNA]</scope>
    <source>
        <strain evidence="2">type strain: KCTC 22618</strain>
    </source>
</reference>
<dbReference type="OrthoDB" id="1042325at2"/>
<gene>
    <name evidence="1" type="ORF">TJEJU_3633</name>
</gene>
<protein>
    <submittedName>
        <fullName evidence="1">Uncharacterized protein</fullName>
    </submittedName>
</protein>
<accession>A0A238UDZ4</accession>
<evidence type="ECO:0000313" key="1">
    <source>
        <dbReference type="EMBL" id="SNR17275.1"/>
    </source>
</evidence>
<name>A0A238UDZ4_9FLAO</name>
<sequence length="244" mass="27443">MFQSFIIVAVLCVGSFFYYKYMMQKTKAVAADFDENEVKNNLQKYMDILTENQLDYLKVWLKDKPIHSFTDASIAISTKDKAKNAAVDAAKSVAWAVVGVKAKYRRVETAAHLVFSDNELHFLAANVDGDLETHITFTETQLANAKIEYKGPKKGVDLASGVTDFISAKLNKEENMINVFAITFKDRKDNLIIQAHDKVMLPYEMGDSSYTKNTMIANVISKSFFQTLGEKYPNLTASKVKMVS</sequence>
<dbReference type="RefSeq" id="WP_157730272.1">
    <property type="nucleotide sequence ID" value="NZ_LT899436.1"/>
</dbReference>
<dbReference type="AlphaFoldDB" id="A0A238UDZ4"/>
<dbReference type="Proteomes" id="UP000215214">
    <property type="component" value="Chromosome TJEJU"/>
</dbReference>